<dbReference type="AlphaFoldDB" id="A0AA45L9V8"/>
<accession>A0AA45L9V8</accession>
<dbReference type="Proteomes" id="UP000677152">
    <property type="component" value="Chromosome"/>
</dbReference>
<proteinExistence type="predicted"/>
<reference evidence="2" key="1">
    <citation type="submission" date="2021-04" db="EMBL/GenBank/DDBJ databases">
        <title>Genomic sequence of Actinosynnema pretiosum subsp. pretiosum ATCC 31280 (C-14919).</title>
        <authorList>
            <person name="Bai L."/>
            <person name="Wang X."/>
            <person name="Xiao Y."/>
        </authorList>
    </citation>
    <scope>NUCLEOTIDE SEQUENCE</scope>
    <source>
        <strain evidence="2">ATCC 31280</strain>
    </source>
</reference>
<feature type="compositionally biased region" description="Basic and acidic residues" evidence="1">
    <location>
        <begin position="45"/>
        <end position="72"/>
    </location>
</feature>
<gene>
    <name evidence="2" type="ORF">KCV87_04890</name>
</gene>
<evidence type="ECO:0000313" key="3">
    <source>
        <dbReference type="Proteomes" id="UP000677152"/>
    </source>
</evidence>
<name>A0AA45L9V8_9PSEU</name>
<evidence type="ECO:0000313" key="2">
    <source>
        <dbReference type="EMBL" id="QUF05443.1"/>
    </source>
</evidence>
<evidence type="ECO:0000256" key="1">
    <source>
        <dbReference type="SAM" id="MobiDB-lite"/>
    </source>
</evidence>
<protein>
    <submittedName>
        <fullName evidence="2">Uncharacterized protein</fullName>
    </submittedName>
</protein>
<organism evidence="2 3">
    <name type="scientific">Actinosynnema pretiosum subsp. pretiosum</name>
    <dbReference type="NCBI Taxonomy" id="103721"/>
    <lineage>
        <taxon>Bacteria</taxon>
        <taxon>Bacillati</taxon>
        <taxon>Actinomycetota</taxon>
        <taxon>Actinomycetes</taxon>
        <taxon>Pseudonocardiales</taxon>
        <taxon>Pseudonocardiaceae</taxon>
        <taxon>Actinosynnema</taxon>
    </lineage>
</organism>
<feature type="region of interest" description="Disordered" evidence="1">
    <location>
        <begin position="44"/>
        <end position="76"/>
    </location>
</feature>
<sequence>MPEVYAERDDLIGRASTTNLLGRVHTALGAPRLGVALHGRAAAVPDRRGPVRAGAGDRRDGPHHDRPGEAEVRRRHRRRVAVDVHEEVGNHAHAVLSRGLLADTLTGAGG</sequence>
<dbReference type="EMBL" id="CP073249">
    <property type="protein sequence ID" value="QUF05443.1"/>
    <property type="molecule type" value="Genomic_DNA"/>
</dbReference>